<dbReference type="Proteomes" id="UP000579945">
    <property type="component" value="Unassembled WGS sequence"/>
</dbReference>
<feature type="domain" description="Carrier" evidence="3">
    <location>
        <begin position="2"/>
        <end position="79"/>
    </location>
</feature>
<dbReference type="Pfam" id="PF00550">
    <property type="entry name" value="PP-binding"/>
    <property type="match status" value="1"/>
</dbReference>
<gene>
    <name evidence="4" type="ORF">FHR33_001124</name>
</gene>
<sequence>MLEIPDRFQSILRAHLPYAEAGGLTARDELSALGLDSMGVVRLLVDIENDYAVELPDEILDEATFATVGSLWRALSTLMTTGSDSSRSF</sequence>
<dbReference type="InterPro" id="IPR036736">
    <property type="entry name" value="ACP-like_sf"/>
</dbReference>
<dbReference type="PROSITE" id="PS00012">
    <property type="entry name" value="PHOSPHOPANTETHEINE"/>
    <property type="match status" value="1"/>
</dbReference>
<dbReference type="AlphaFoldDB" id="A0A7W5UYC3"/>
<evidence type="ECO:0000313" key="4">
    <source>
        <dbReference type="EMBL" id="MBB3725264.1"/>
    </source>
</evidence>
<keyword evidence="5" id="KW-1185">Reference proteome</keyword>
<evidence type="ECO:0000256" key="1">
    <source>
        <dbReference type="ARBA" id="ARBA00022450"/>
    </source>
</evidence>
<proteinExistence type="predicted"/>
<dbReference type="Gene3D" id="1.10.1200.10">
    <property type="entry name" value="ACP-like"/>
    <property type="match status" value="1"/>
</dbReference>
<dbReference type="InterPro" id="IPR006162">
    <property type="entry name" value="Ppantetheine_attach_site"/>
</dbReference>
<dbReference type="InterPro" id="IPR009081">
    <property type="entry name" value="PP-bd_ACP"/>
</dbReference>
<dbReference type="PROSITE" id="PS50075">
    <property type="entry name" value="CARRIER"/>
    <property type="match status" value="1"/>
</dbReference>
<evidence type="ECO:0000259" key="3">
    <source>
        <dbReference type="PROSITE" id="PS50075"/>
    </source>
</evidence>
<keyword evidence="1" id="KW-0596">Phosphopantetheine</keyword>
<reference evidence="4 5" key="1">
    <citation type="submission" date="2020-08" db="EMBL/GenBank/DDBJ databases">
        <title>Sequencing the genomes of 1000 actinobacteria strains.</title>
        <authorList>
            <person name="Klenk H.-P."/>
        </authorList>
    </citation>
    <scope>NUCLEOTIDE SEQUENCE [LARGE SCALE GENOMIC DNA]</scope>
    <source>
        <strain evidence="4 5">DSM 44320</strain>
    </source>
</reference>
<name>A0A7W5UYC3_9ACTN</name>
<evidence type="ECO:0000313" key="5">
    <source>
        <dbReference type="Proteomes" id="UP000579945"/>
    </source>
</evidence>
<dbReference type="SUPFAM" id="SSF47336">
    <property type="entry name" value="ACP-like"/>
    <property type="match status" value="1"/>
</dbReference>
<protein>
    <submittedName>
        <fullName evidence="4">Acyl carrier protein</fullName>
    </submittedName>
</protein>
<evidence type="ECO:0000256" key="2">
    <source>
        <dbReference type="ARBA" id="ARBA00022553"/>
    </source>
</evidence>
<organism evidence="4 5">
    <name type="scientific">Nonomuraea dietziae</name>
    <dbReference type="NCBI Taxonomy" id="65515"/>
    <lineage>
        <taxon>Bacteria</taxon>
        <taxon>Bacillati</taxon>
        <taxon>Actinomycetota</taxon>
        <taxon>Actinomycetes</taxon>
        <taxon>Streptosporangiales</taxon>
        <taxon>Streptosporangiaceae</taxon>
        <taxon>Nonomuraea</taxon>
    </lineage>
</organism>
<keyword evidence="2" id="KW-0597">Phosphoprotein</keyword>
<accession>A0A7W5UYC3</accession>
<comment type="caution">
    <text evidence="4">The sequence shown here is derived from an EMBL/GenBank/DDBJ whole genome shotgun (WGS) entry which is preliminary data.</text>
</comment>
<dbReference type="EMBL" id="JACIBV010000001">
    <property type="protein sequence ID" value="MBB3725264.1"/>
    <property type="molecule type" value="Genomic_DNA"/>
</dbReference>